<gene>
    <name evidence="1" type="ORF">BECKFW1821A_GA0114235_101739</name>
    <name evidence="2" type="ORF">BECKFW1821B_GA0114236_107315</name>
</gene>
<proteinExistence type="predicted"/>
<evidence type="ECO:0000313" key="2">
    <source>
        <dbReference type="EMBL" id="VFJ62395.1"/>
    </source>
</evidence>
<organism evidence="2">
    <name type="scientific">Candidatus Kentrum sp. FW</name>
    <dbReference type="NCBI Taxonomy" id="2126338"/>
    <lineage>
        <taxon>Bacteria</taxon>
        <taxon>Pseudomonadati</taxon>
        <taxon>Pseudomonadota</taxon>
        <taxon>Gammaproteobacteria</taxon>
        <taxon>Candidatus Kentrum</taxon>
    </lineage>
</organism>
<dbReference type="EMBL" id="CAADEW010000017">
    <property type="protein sequence ID" value="VFJ47810.1"/>
    <property type="molecule type" value="Genomic_DNA"/>
</dbReference>
<evidence type="ECO:0000313" key="1">
    <source>
        <dbReference type="EMBL" id="VFJ47810.1"/>
    </source>
</evidence>
<sequence length="93" mass="10793">MADAVCCRNSRLSGLHRIEQEESTRQDRKCLTVQNHIRMQNVFFAPLSASKMCSNACLCHLSFAFTRIPNLIFTFAGRYNPVFRMRFLIANLY</sequence>
<name>A0A450T6H0_9GAMM</name>
<protein>
    <submittedName>
        <fullName evidence="2">Uncharacterized protein</fullName>
    </submittedName>
</protein>
<reference evidence="2" key="1">
    <citation type="submission" date="2019-02" db="EMBL/GenBank/DDBJ databases">
        <authorList>
            <person name="Gruber-Vodicka R. H."/>
            <person name="Seah K. B. B."/>
        </authorList>
    </citation>
    <scope>NUCLEOTIDE SEQUENCE</scope>
    <source>
        <strain evidence="2">BECK_BZ106</strain>
        <strain evidence="1">BECK_BZ15</strain>
    </source>
</reference>
<dbReference type="AlphaFoldDB" id="A0A450T6H0"/>
<dbReference type="EMBL" id="CAADFD010000073">
    <property type="protein sequence ID" value="VFJ62395.1"/>
    <property type="molecule type" value="Genomic_DNA"/>
</dbReference>
<accession>A0A450T6H0</accession>